<name>A0ABX1RAS6_9PSEU</name>
<keyword evidence="5" id="KW-1185">Reference proteome</keyword>
<evidence type="ECO:0000256" key="2">
    <source>
        <dbReference type="ARBA" id="ARBA00023315"/>
    </source>
</evidence>
<proteinExistence type="predicted"/>
<protein>
    <submittedName>
        <fullName evidence="4">GNAT family N-acetyltransferase</fullName>
    </submittedName>
</protein>
<accession>A0ABX1RAS6</accession>
<dbReference type="CDD" id="cd04301">
    <property type="entry name" value="NAT_SF"/>
    <property type="match status" value="1"/>
</dbReference>
<evidence type="ECO:0000256" key="1">
    <source>
        <dbReference type="ARBA" id="ARBA00022679"/>
    </source>
</evidence>
<feature type="domain" description="N-acetyltransferase" evidence="3">
    <location>
        <begin position="14"/>
        <end position="163"/>
    </location>
</feature>
<dbReference type="InterPro" id="IPR000182">
    <property type="entry name" value="GNAT_dom"/>
</dbReference>
<keyword evidence="2" id="KW-0012">Acyltransferase</keyword>
<dbReference type="PANTHER" id="PTHR43877">
    <property type="entry name" value="AMINOALKYLPHOSPHONATE N-ACETYLTRANSFERASE-RELATED-RELATED"/>
    <property type="match status" value="1"/>
</dbReference>
<evidence type="ECO:0000313" key="5">
    <source>
        <dbReference type="Proteomes" id="UP001296706"/>
    </source>
</evidence>
<dbReference type="PROSITE" id="PS51186">
    <property type="entry name" value="GNAT"/>
    <property type="match status" value="1"/>
</dbReference>
<evidence type="ECO:0000313" key="4">
    <source>
        <dbReference type="EMBL" id="NMH77507.1"/>
    </source>
</evidence>
<dbReference type="Gene3D" id="3.40.630.30">
    <property type="match status" value="1"/>
</dbReference>
<comment type="caution">
    <text evidence="4">The sequence shown here is derived from an EMBL/GenBank/DDBJ whole genome shotgun (WGS) entry which is preliminary data.</text>
</comment>
<dbReference type="EMBL" id="JAAXKY010000025">
    <property type="protein sequence ID" value="NMH77507.1"/>
    <property type="molecule type" value="Genomic_DNA"/>
</dbReference>
<dbReference type="SUPFAM" id="SSF55729">
    <property type="entry name" value="Acyl-CoA N-acyltransferases (Nat)"/>
    <property type="match status" value="1"/>
</dbReference>
<organism evidence="4 5">
    <name type="scientific">Pseudonocardia xinjiangensis</name>
    <dbReference type="NCBI Taxonomy" id="75289"/>
    <lineage>
        <taxon>Bacteria</taxon>
        <taxon>Bacillati</taxon>
        <taxon>Actinomycetota</taxon>
        <taxon>Actinomycetes</taxon>
        <taxon>Pseudonocardiales</taxon>
        <taxon>Pseudonocardiaceae</taxon>
        <taxon>Pseudonocardia</taxon>
    </lineage>
</organism>
<dbReference type="InterPro" id="IPR050832">
    <property type="entry name" value="Bact_Acetyltransf"/>
</dbReference>
<dbReference type="RefSeq" id="WP_169395580.1">
    <property type="nucleotide sequence ID" value="NZ_BAAAJH010000001.1"/>
</dbReference>
<reference evidence="4 5" key="1">
    <citation type="submission" date="2020-04" db="EMBL/GenBank/DDBJ databases">
        <authorList>
            <person name="Klaysubun C."/>
            <person name="Duangmal K."/>
            <person name="Lipun K."/>
        </authorList>
    </citation>
    <scope>NUCLEOTIDE SEQUENCE [LARGE SCALE GENOMIC DNA]</scope>
    <source>
        <strain evidence="4 5">JCM 11839</strain>
    </source>
</reference>
<sequence length="163" mass="17984">MTVICVLTTGDQEFSVRRARRADVPHLVALLADDPLGRGRETAELSAYEAAFAEIDASDEQLLVCLTTSSDEVVGTMQLTFTRGLSHGGGLRGQLEAVRVHSSYRDRGLGRLFVQWAIDECRGRGCELVQLTSDRSRVDAHRFYERLGFVDSHRGLKLAAPAH</sequence>
<keyword evidence="1" id="KW-0808">Transferase</keyword>
<dbReference type="InterPro" id="IPR016181">
    <property type="entry name" value="Acyl_CoA_acyltransferase"/>
</dbReference>
<dbReference type="Pfam" id="PF00583">
    <property type="entry name" value="Acetyltransf_1"/>
    <property type="match status" value="1"/>
</dbReference>
<gene>
    <name evidence="4" type="ORF">HF577_10480</name>
</gene>
<evidence type="ECO:0000259" key="3">
    <source>
        <dbReference type="PROSITE" id="PS51186"/>
    </source>
</evidence>
<dbReference type="Proteomes" id="UP001296706">
    <property type="component" value="Unassembled WGS sequence"/>
</dbReference>